<dbReference type="Gene3D" id="3.40.50.150">
    <property type="entry name" value="Vaccinia Virus protein VP39"/>
    <property type="match status" value="1"/>
</dbReference>
<dbReference type="RefSeq" id="WP_354640948.1">
    <property type="nucleotide sequence ID" value="NZ_CP159872.1"/>
</dbReference>
<dbReference type="EC" id="2.1.1.-" evidence="1"/>
<evidence type="ECO:0000313" key="1">
    <source>
        <dbReference type="EMBL" id="XCM79987.1"/>
    </source>
</evidence>
<sequence length="291" mass="32322">MTGAETPTGPALPRTIDDVPGWFFRADQEAFSWFLDRQTEAGVTGNLLELGTYLGRSAILLGRHLRSGETFTVCDLFDSEAPDDENSAEMSMSYRDSLTRRAFEANYLAFHEELPTVVQAPTSVLADGRIPTASCRFVHVDASHLYEHVAGDIQVAREALSKDGLVALDDYRSEHTPGVAAAVWEAVFDHGLRPVLLTPSKFYGTWGDADSLIRDFLARDWRAEGFRMDSEIIGGHTCYRLAWDDPVPSPQRRPAPQRSASRRLALAVLPPVVTKAVRRQLQASRDRRAAH</sequence>
<dbReference type="SUPFAM" id="SSF53335">
    <property type="entry name" value="S-adenosyl-L-methionine-dependent methyltransferases"/>
    <property type="match status" value="1"/>
</dbReference>
<dbReference type="EMBL" id="CP159872">
    <property type="protein sequence ID" value="XCM79987.1"/>
    <property type="molecule type" value="Genomic_DNA"/>
</dbReference>
<dbReference type="AlphaFoldDB" id="A0AAU8JY75"/>
<dbReference type="GO" id="GO:0008168">
    <property type="term" value="F:methyltransferase activity"/>
    <property type="evidence" value="ECO:0007669"/>
    <property type="project" value="UniProtKB-KW"/>
</dbReference>
<organism evidence="1">
    <name type="scientific">Kitasatospora camelliae</name>
    <dbReference type="NCBI Taxonomy" id="3156397"/>
    <lineage>
        <taxon>Bacteria</taxon>
        <taxon>Bacillati</taxon>
        <taxon>Actinomycetota</taxon>
        <taxon>Actinomycetes</taxon>
        <taxon>Kitasatosporales</taxon>
        <taxon>Streptomycetaceae</taxon>
        <taxon>Kitasatospora</taxon>
    </lineage>
</organism>
<dbReference type="Pfam" id="PF13578">
    <property type="entry name" value="Methyltransf_24"/>
    <property type="match status" value="1"/>
</dbReference>
<gene>
    <name evidence="1" type="ORF">ABWK59_14215</name>
</gene>
<keyword evidence="1" id="KW-0808">Transferase</keyword>
<protein>
    <submittedName>
        <fullName evidence="1">Class I SAM-dependent methyltransferase</fullName>
        <ecNumber evidence="1">2.1.1.-</ecNumber>
    </submittedName>
</protein>
<name>A0AAU8JY75_9ACTN</name>
<proteinExistence type="predicted"/>
<dbReference type="KEGG" id="kcm:ABWK59_14215"/>
<reference evidence="1" key="1">
    <citation type="submission" date="2024-06" db="EMBL/GenBank/DDBJ databases">
        <title>The genome sequences of Kitasatospora sp. strain HUAS MG31.</title>
        <authorList>
            <person name="Mo P."/>
        </authorList>
    </citation>
    <scope>NUCLEOTIDE SEQUENCE</scope>
    <source>
        <strain evidence="1">HUAS MG31</strain>
    </source>
</reference>
<keyword evidence="1" id="KW-0489">Methyltransferase</keyword>
<dbReference type="GO" id="GO:0032259">
    <property type="term" value="P:methylation"/>
    <property type="evidence" value="ECO:0007669"/>
    <property type="project" value="UniProtKB-KW"/>
</dbReference>
<accession>A0AAU8JY75</accession>
<dbReference type="InterPro" id="IPR029063">
    <property type="entry name" value="SAM-dependent_MTases_sf"/>
</dbReference>